<evidence type="ECO:0000256" key="5">
    <source>
        <dbReference type="ARBA" id="ARBA00022692"/>
    </source>
</evidence>
<comment type="caution">
    <text evidence="11">The sequence shown here is derived from an EMBL/GenBank/DDBJ whole genome shotgun (WGS) entry which is preliminary data.</text>
</comment>
<evidence type="ECO:0000256" key="4">
    <source>
        <dbReference type="ARBA" id="ARBA00016463"/>
    </source>
</evidence>
<sequence length="247" mass="27163">MLKYANPTNFLALAGRLIPWLAAATALSLGAGLFLTFFVAPDDYQQGSSVKIMYLHVPSAWLSMMCYVIMTSAALGTIVWRHPLADAAQKAAAPLGAIFTLLCLVTGSLWGKPMWGTWWVWDARLTSVLVLFLIYLGLIGLWQTIEEPAQAARAAAILTLVGVVNIPIIKFSVDWWNTLHQPASVFKIGGPAISGSMLWPLLIMAVAFTFLFLTLHLMAIRNEILRRRLRRLSIDAAHAEEKSEATA</sequence>
<dbReference type="Pfam" id="PF01578">
    <property type="entry name" value="Cytochrom_C_asm"/>
    <property type="match status" value="1"/>
</dbReference>
<dbReference type="Proteomes" id="UP000439113">
    <property type="component" value="Unassembled WGS sequence"/>
</dbReference>
<dbReference type="InterPro" id="IPR003557">
    <property type="entry name" value="Cyt_c_biogenesis_CcmC"/>
</dbReference>
<dbReference type="PRINTS" id="PR01386">
    <property type="entry name" value="CCMCBIOGNSIS"/>
</dbReference>
<feature type="transmembrane region" description="Helical" evidence="9">
    <location>
        <begin position="60"/>
        <end position="80"/>
    </location>
</feature>
<dbReference type="InterPro" id="IPR045062">
    <property type="entry name" value="Cyt_c_biogenesis_CcsA/CcmC"/>
</dbReference>
<dbReference type="NCBIfam" id="TIGR01191">
    <property type="entry name" value="ccmC"/>
    <property type="match status" value="1"/>
</dbReference>
<feature type="domain" description="Cytochrome c assembly protein" evidence="10">
    <location>
        <begin position="3"/>
        <end position="180"/>
    </location>
</feature>
<evidence type="ECO:0000256" key="8">
    <source>
        <dbReference type="ARBA" id="ARBA00023136"/>
    </source>
</evidence>
<evidence type="ECO:0000256" key="1">
    <source>
        <dbReference type="ARBA" id="ARBA00002442"/>
    </source>
</evidence>
<dbReference type="PANTHER" id="PTHR30071:SF1">
    <property type="entry name" value="CYTOCHROME B_B6 PROTEIN-RELATED"/>
    <property type="match status" value="1"/>
</dbReference>
<evidence type="ECO:0000256" key="3">
    <source>
        <dbReference type="ARBA" id="ARBA00005840"/>
    </source>
</evidence>
<feature type="transmembrane region" description="Helical" evidence="9">
    <location>
        <begin position="197"/>
        <end position="220"/>
    </location>
</feature>
<keyword evidence="9" id="KW-0997">Cell inner membrane</keyword>
<dbReference type="GO" id="GO:0015232">
    <property type="term" value="F:heme transmembrane transporter activity"/>
    <property type="evidence" value="ECO:0007669"/>
    <property type="project" value="InterPro"/>
</dbReference>
<dbReference type="AlphaFoldDB" id="A0A6N8DL64"/>
<evidence type="ECO:0000259" key="10">
    <source>
        <dbReference type="Pfam" id="PF01578"/>
    </source>
</evidence>
<evidence type="ECO:0000256" key="2">
    <source>
        <dbReference type="ARBA" id="ARBA00004141"/>
    </source>
</evidence>
<evidence type="ECO:0000313" key="11">
    <source>
        <dbReference type="EMBL" id="MTV30606.1"/>
    </source>
</evidence>
<organism evidence="11 12">
    <name type="scientific">Rhodoblastus acidophilus</name>
    <name type="common">Rhodopseudomonas acidophila</name>
    <dbReference type="NCBI Taxonomy" id="1074"/>
    <lineage>
        <taxon>Bacteria</taxon>
        <taxon>Pseudomonadati</taxon>
        <taxon>Pseudomonadota</taxon>
        <taxon>Alphaproteobacteria</taxon>
        <taxon>Hyphomicrobiales</taxon>
        <taxon>Rhodoblastaceae</taxon>
        <taxon>Rhodoblastus</taxon>
    </lineage>
</organism>
<feature type="transmembrane region" description="Helical" evidence="9">
    <location>
        <begin position="154"/>
        <end position="177"/>
    </location>
</feature>
<name>A0A6N8DL64_RHOAC</name>
<dbReference type="PANTHER" id="PTHR30071">
    <property type="entry name" value="HEME EXPORTER PROTEIN C"/>
    <property type="match status" value="1"/>
</dbReference>
<keyword evidence="9" id="KW-1003">Cell membrane</keyword>
<keyword evidence="8 9" id="KW-0472">Membrane</keyword>
<dbReference type="GO" id="GO:0020037">
    <property type="term" value="F:heme binding"/>
    <property type="evidence" value="ECO:0007669"/>
    <property type="project" value="InterPro"/>
</dbReference>
<accession>A0A6N8DL64</accession>
<comment type="similarity">
    <text evidence="3 9">Belongs to the CcmC/CycZ/HelC family.</text>
</comment>
<evidence type="ECO:0000313" key="12">
    <source>
        <dbReference type="Proteomes" id="UP000439113"/>
    </source>
</evidence>
<dbReference type="InterPro" id="IPR002541">
    <property type="entry name" value="Cyt_c_assembly"/>
</dbReference>
<evidence type="ECO:0000256" key="6">
    <source>
        <dbReference type="ARBA" id="ARBA00022748"/>
    </source>
</evidence>
<dbReference type="GO" id="GO:0005886">
    <property type="term" value="C:plasma membrane"/>
    <property type="evidence" value="ECO:0007669"/>
    <property type="project" value="UniProtKB-SubCell"/>
</dbReference>
<feature type="transmembrane region" description="Helical" evidence="9">
    <location>
        <begin position="20"/>
        <end position="40"/>
    </location>
</feature>
<keyword evidence="7 9" id="KW-1133">Transmembrane helix</keyword>
<keyword evidence="6 9" id="KW-0201">Cytochrome c-type biogenesis</keyword>
<reference evidence="11 12" key="1">
    <citation type="submission" date="2019-11" db="EMBL/GenBank/DDBJ databases">
        <title>Whole-genome sequence of a Rhodoblastus acidophilus DSM 142.</title>
        <authorList>
            <person name="Kyndt J.A."/>
            <person name="Meyer T.E."/>
        </authorList>
    </citation>
    <scope>NUCLEOTIDE SEQUENCE [LARGE SCALE GENOMIC DNA]</scope>
    <source>
        <strain evidence="11 12">DSM 142</strain>
    </source>
</reference>
<evidence type="ECO:0000256" key="7">
    <source>
        <dbReference type="ARBA" id="ARBA00022989"/>
    </source>
</evidence>
<protein>
    <recommendedName>
        <fullName evidence="4 9">Heme exporter protein C</fullName>
    </recommendedName>
    <alternativeName>
        <fullName evidence="9">Cytochrome c-type biogenesis protein</fullName>
    </alternativeName>
</protein>
<dbReference type="GO" id="GO:0017004">
    <property type="term" value="P:cytochrome complex assembly"/>
    <property type="evidence" value="ECO:0007669"/>
    <property type="project" value="UniProtKB-KW"/>
</dbReference>
<gene>
    <name evidence="9" type="primary">ccmC</name>
    <name evidence="11" type="ORF">GJ654_06310</name>
</gene>
<evidence type="ECO:0000256" key="9">
    <source>
        <dbReference type="RuleBase" id="RU364092"/>
    </source>
</evidence>
<feature type="transmembrane region" description="Helical" evidence="9">
    <location>
        <begin position="123"/>
        <end position="142"/>
    </location>
</feature>
<comment type="subcellular location">
    <subcellularLocation>
        <location evidence="9">Cell inner membrane</location>
    </subcellularLocation>
    <subcellularLocation>
        <location evidence="2">Membrane</location>
        <topology evidence="2">Multi-pass membrane protein</topology>
    </subcellularLocation>
</comment>
<dbReference type="EMBL" id="WNKS01000004">
    <property type="protein sequence ID" value="MTV30606.1"/>
    <property type="molecule type" value="Genomic_DNA"/>
</dbReference>
<feature type="transmembrane region" description="Helical" evidence="9">
    <location>
        <begin position="92"/>
        <end position="111"/>
    </location>
</feature>
<dbReference type="RefSeq" id="WP_155445302.1">
    <property type="nucleotide sequence ID" value="NZ_JAOQNR010000005.1"/>
</dbReference>
<keyword evidence="9" id="KW-0813">Transport</keyword>
<comment type="function">
    <text evidence="1 9">Required for the export of heme to the periplasm for the biogenesis of c-type cytochromes.</text>
</comment>
<proteinExistence type="inferred from homology"/>
<dbReference type="OrthoDB" id="9778550at2"/>
<keyword evidence="5 9" id="KW-0812">Transmembrane</keyword>